<dbReference type="EMBL" id="JAUHHV010000005">
    <property type="protein sequence ID" value="KAK1424061.1"/>
    <property type="molecule type" value="Genomic_DNA"/>
</dbReference>
<name>A0AAD8KMX4_TARER</name>
<dbReference type="Proteomes" id="UP001229421">
    <property type="component" value="Unassembled WGS sequence"/>
</dbReference>
<gene>
    <name evidence="1" type="ORF">QVD17_19373</name>
</gene>
<comment type="caution">
    <text evidence="1">The sequence shown here is derived from an EMBL/GenBank/DDBJ whole genome shotgun (WGS) entry which is preliminary data.</text>
</comment>
<proteinExistence type="predicted"/>
<reference evidence="1" key="1">
    <citation type="journal article" date="2023" name="bioRxiv">
        <title>Improved chromosome-level genome assembly for marigold (Tagetes erecta).</title>
        <authorList>
            <person name="Jiang F."/>
            <person name="Yuan L."/>
            <person name="Wang S."/>
            <person name="Wang H."/>
            <person name="Xu D."/>
            <person name="Wang A."/>
            <person name="Fan W."/>
        </authorList>
    </citation>
    <scope>NUCLEOTIDE SEQUENCE</scope>
    <source>
        <strain evidence="1">WSJ</strain>
        <tissue evidence="1">Leaf</tissue>
    </source>
</reference>
<evidence type="ECO:0000313" key="2">
    <source>
        <dbReference type="Proteomes" id="UP001229421"/>
    </source>
</evidence>
<accession>A0AAD8KMX4</accession>
<dbReference type="AlphaFoldDB" id="A0AAD8KMX4"/>
<sequence>MQHTCQVNHQSEILKRNKHYLSLSCNKLENLDKAATPTRQTKFILDQISIATPSSLYSYSSRSALAMTTTDRSRVGNMVVQMWEVRDPDNPVFDPVEVYANKPTFFSLEIHHGGEFVNNPRRKYVKGFLPDEVMYYSYKIPDKDLDVGMRAIVGDMDVHNFLHYVQKFKLIELYREHKITKLKTYFQSSNQGAVNEQVVEGAVNEQAVEGAVNEQAVEGAVNEQVVERVVNEQVVEGVVNEQVV</sequence>
<keyword evidence="2" id="KW-1185">Reference proteome</keyword>
<organism evidence="1 2">
    <name type="scientific">Tagetes erecta</name>
    <name type="common">African marigold</name>
    <dbReference type="NCBI Taxonomy" id="13708"/>
    <lineage>
        <taxon>Eukaryota</taxon>
        <taxon>Viridiplantae</taxon>
        <taxon>Streptophyta</taxon>
        <taxon>Embryophyta</taxon>
        <taxon>Tracheophyta</taxon>
        <taxon>Spermatophyta</taxon>
        <taxon>Magnoliopsida</taxon>
        <taxon>eudicotyledons</taxon>
        <taxon>Gunneridae</taxon>
        <taxon>Pentapetalae</taxon>
        <taxon>asterids</taxon>
        <taxon>campanulids</taxon>
        <taxon>Asterales</taxon>
        <taxon>Asteraceae</taxon>
        <taxon>Asteroideae</taxon>
        <taxon>Heliantheae alliance</taxon>
        <taxon>Tageteae</taxon>
        <taxon>Tagetes</taxon>
    </lineage>
</organism>
<evidence type="ECO:0000313" key="1">
    <source>
        <dbReference type="EMBL" id="KAK1424061.1"/>
    </source>
</evidence>
<protein>
    <submittedName>
        <fullName evidence="1">Uncharacterized protein</fullName>
    </submittedName>
</protein>